<dbReference type="VEuPathDB" id="FungiDB:MPH_00555"/>
<reference evidence="9 10" key="1">
    <citation type="journal article" date="2012" name="BMC Genomics">
        <title>Tools to kill: Genome of one of the most destructive plant pathogenic fungi Macrophomina phaseolina.</title>
        <authorList>
            <person name="Islam M.S."/>
            <person name="Haque M.S."/>
            <person name="Islam M.M."/>
            <person name="Emdad E.M."/>
            <person name="Halim A."/>
            <person name="Hossen Q.M.M."/>
            <person name="Hossain M.Z."/>
            <person name="Ahmed B."/>
            <person name="Rahim S."/>
            <person name="Rahman M.S."/>
            <person name="Alam M.M."/>
            <person name="Hou S."/>
            <person name="Wan X."/>
            <person name="Saito J.A."/>
            <person name="Alam M."/>
        </authorList>
    </citation>
    <scope>NUCLEOTIDE SEQUENCE [LARGE SCALE GENOMIC DNA]</scope>
    <source>
        <strain evidence="9 10">MS6</strain>
    </source>
</reference>
<evidence type="ECO:0000259" key="8">
    <source>
        <dbReference type="PROSITE" id="PS51767"/>
    </source>
</evidence>
<feature type="signal peptide" evidence="7">
    <location>
        <begin position="1"/>
        <end position="20"/>
    </location>
</feature>
<evidence type="ECO:0000313" key="10">
    <source>
        <dbReference type="Proteomes" id="UP000007129"/>
    </source>
</evidence>
<dbReference type="eggNOG" id="KOG1339">
    <property type="taxonomic scope" value="Eukaryota"/>
</dbReference>
<dbReference type="STRING" id="1126212.K2SZM9"/>
<dbReference type="OrthoDB" id="2747330at2759"/>
<evidence type="ECO:0000256" key="1">
    <source>
        <dbReference type="ARBA" id="ARBA00007447"/>
    </source>
</evidence>
<comment type="similarity">
    <text evidence="1 5">Belongs to the peptidase A1 family.</text>
</comment>
<evidence type="ECO:0000256" key="3">
    <source>
        <dbReference type="ARBA" id="ARBA00022750"/>
    </source>
</evidence>
<dbReference type="InParanoid" id="K2SZM9"/>
<dbReference type="Pfam" id="PF00026">
    <property type="entry name" value="Asp"/>
    <property type="match status" value="1"/>
</dbReference>
<dbReference type="Proteomes" id="UP000007129">
    <property type="component" value="Unassembled WGS sequence"/>
</dbReference>
<dbReference type="SUPFAM" id="SSF50630">
    <property type="entry name" value="Acid proteases"/>
    <property type="match status" value="1"/>
</dbReference>
<feature type="compositionally biased region" description="Low complexity" evidence="6">
    <location>
        <begin position="103"/>
        <end position="148"/>
    </location>
</feature>
<dbReference type="GO" id="GO:0006508">
    <property type="term" value="P:proteolysis"/>
    <property type="evidence" value="ECO:0007669"/>
    <property type="project" value="UniProtKB-KW"/>
</dbReference>
<evidence type="ECO:0000256" key="5">
    <source>
        <dbReference type="RuleBase" id="RU000454"/>
    </source>
</evidence>
<dbReference type="HOGENOM" id="CLU_013253_0_0_1"/>
<feature type="domain" description="Peptidase A1" evidence="8">
    <location>
        <begin position="185"/>
        <end position="490"/>
    </location>
</feature>
<dbReference type="InterPro" id="IPR033121">
    <property type="entry name" value="PEPTIDASE_A1"/>
</dbReference>
<keyword evidence="2 5" id="KW-0645">Protease</keyword>
<gene>
    <name evidence="9" type="ORF">MPH_00555</name>
</gene>
<evidence type="ECO:0000256" key="4">
    <source>
        <dbReference type="ARBA" id="ARBA00022801"/>
    </source>
</evidence>
<feature type="region of interest" description="Disordered" evidence="6">
    <location>
        <begin position="82"/>
        <end position="152"/>
    </location>
</feature>
<dbReference type="InterPro" id="IPR021109">
    <property type="entry name" value="Peptidase_aspartic_dom_sf"/>
</dbReference>
<keyword evidence="4 5" id="KW-0378">Hydrolase</keyword>
<protein>
    <submittedName>
        <fullName evidence="9">Peptidase A1</fullName>
    </submittedName>
</protein>
<dbReference type="InterPro" id="IPR001461">
    <property type="entry name" value="Aspartic_peptidase_A1"/>
</dbReference>
<keyword evidence="3 5" id="KW-0064">Aspartyl protease</keyword>
<feature type="chain" id="PRO_5003865318" evidence="7">
    <location>
        <begin position="21"/>
        <end position="498"/>
    </location>
</feature>
<evidence type="ECO:0000256" key="2">
    <source>
        <dbReference type="ARBA" id="ARBA00022670"/>
    </source>
</evidence>
<evidence type="ECO:0000256" key="7">
    <source>
        <dbReference type="SAM" id="SignalP"/>
    </source>
</evidence>
<dbReference type="PROSITE" id="PS00141">
    <property type="entry name" value="ASP_PROTEASE"/>
    <property type="match status" value="1"/>
</dbReference>
<evidence type="ECO:0000256" key="6">
    <source>
        <dbReference type="SAM" id="MobiDB-lite"/>
    </source>
</evidence>
<dbReference type="CDD" id="cd06097">
    <property type="entry name" value="Aspergillopepsin_like"/>
    <property type="match status" value="1"/>
</dbReference>
<dbReference type="EMBL" id="AHHD01000030">
    <property type="protein sequence ID" value="EKG22100.1"/>
    <property type="molecule type" value="Genomic_DNA"/>
</dbReference>
<proteinExistence type="inferred from homology"/>
<accession>K2SZM9</accession>
<dbReference type="PROSITE" id="PS51767">
    <property type="entry name" value="PEPTIDASE_A1"/>
    <property type="match status" value="1"/>
</dbReference>
<dbReference type="PANTHER" id="PTHR47966:SF2">
    <property type="entry name" value="ASPERGILLOPEPSIN-1-RELATED"/>
    <property type="match status" value="1"/>
</dbReference>
<dbReference type="PANTHER" id="PTHR47966">
    <property type="entry name" value="BETA-SITE APP-CLEAVING ENZYME, ISOFORM A-RELATED"/>
    <property type="match status" value="1"/>
</dbReference>
<dbReference type="InterPro" id="IPR034163">
    <property type="entry name" value="Aspergillopepsin-like_cat_dom"/>
</dbReference>
<name>K2SZM9_MACPH</name>
<dbReference type="GO" id="GO:0004190">
    <property type="term" value="F:aspartic-type endopeptidase activity"/>
    <property type="evidence" value="ECO:0007669"/>
    <property type="project" value="UniProtKB-KW"/>
</dbReference>
<sequence>MFLKIGIVAILALMLSVSQGTPVERAPRGFSLTQEAHGQRLRNGPLALGRIYNKYKGQMPQAARSAYDVAFSRVMPSAARVTPTIPATTNPARPSFAPRAVPTKSSTLTSSKRTTATSTSSTTVASTGSSVIKSTASASTTRGSSGATFPSQTLTSRTSLAAPVSQLYQSGSVVASPVNIYDTAYMIPITVGKNTIYVDLDTGSSDFWAFSSMQPASDTVNHNVYWPDNRTMLVDSSWAITYLDGSGAAGLVYNDTVSLGGMNFPNLTVGAATTASTSFVSAAYDGLLGLSFDVLNTVKPVKQKTLFTQIMSSLPTALFTSNLKRNAPGTYNFGYIDATQYNGTITYTNVDTSNGWWQFNTTGYGIGIQAPIARSYSGVADTGTTLMILPSDIVTAYYAEISGATYSGMYGAWIYPCNSPMPNLNLMFGNTRATVPGSMMTYGPIDYVGNCYGGLQQNDGLGIAIYGDIFIKSQFIVYDRSKNPPRLGFAPQSGVNYS</sequence>
<dbReference type="Gene3D" id="2.40.70.10">
    <property type="entry name" value="Acid Proteases"/>
    <property type="match status" value="2"/>
</dbReference>
<dbReference type="PRINTS" id="PR00792">
    <property type="entry name" value="PEPSIN"/>
</dbReference>
<comment type="caution">
    <text evidence="9">The sequence shown here is derived from an EMBL/GenBank/DDBJ whole genome shotgun (WGS) entry which is preliminary data.</text>
</comment>
<evidence type="ECO:0000313" key="9">
    <source>
        <dbReference type="EMBL" id="EKG22100.1"/>
    </source>
</evidence>
<organism evidence="9 10">
    <name type="scientific">Macrophomina phaseolina (strain MS6)</name>
    <name type="common">Charcoal rot fungus</name>
    <dbReference type="NCBI Taxonomy" id="1126212"/>
    <lineage>
        <taxon>Eukaryota</taxon>
        <taxon>Fungi</taxon>
        <taxon>Dikarya</taxon>
        <taxon>Ascomycota</taxon>
        <taxon>Pezizomycotina</taxon>
        <taxon>Dothideomycetes</taxon>
        <taxon>Dothideomycetes incertae sedis</taxon>
        <taxon>Botryosphaeriales</taxon>
        <taxon>Botryosphaeriaceae</taxon>
        <taxon>Macrophomina</taxon>
    </lineage>
</organism>
<keyword evidence="7" id="KW-0732">Signal</keyword>
<dbReference type="InterPro" id="IPR001969">
    <property type="entry name" value="Aspartic_peptidase_AS"/>
</dbReference>
<dbReference type="AlphaFoldDB" id="K2SZM9"/>